<dbReference type="EMBL" id="RSCD01000004">
    <property type="protein sequence ID" value="RSH93158.1"/>
    <property type="molecule type" value="Genomic_DNA"/>
</dbReference>
<evidence type="ECO:0000313" key="4">
    <source>
        <dbReference type="Proteomes" id="UP000279259"/>
    </source>
</evidence>
<protein>
    <submittedName>
        <fullName evidence="3">Uncharacterized protein</fullName>
    </submittedName>
</protein>
<evidence type="ECO:0000256" key="2">
    <source>
        <dbReference type="SAM" id="SignalP"/>
    </source>
</evidence>
<sequence length="209" mass="22651">MPFVLASLIFAVSLSLLPYTEPPEDLPPDSSPRTHLDRLSRAKEGNWRDWTHPLRVHAEDEDGPLDPVGDAEGRKRALVDVCARNSESVRLNPDEQTGPTGAMGKSIEMETEMPTTCLGLNVALPPSAHGLYTPPTTPQPTSAPAFKTQPPHPFDPPELGNITHPDYPGVSPPSPRRPDSGHRRSASLPTPLTSTERSHRAVFPSEAVS</sequence>
<keyword evidence="2" id="KW-0732">Signal</keyword>
<feature type="compositionally biased region" description="Basic and acidic residues" evidence="1">
    <location>
        <begin position="32"/>
        <end position="58"/>
    </location>
</feature>
<feature type="region of interest" description="Disordered" evidence="1">
    <location>
        <begin position="22"/>
        <end position="71"/>
    </location>
</feature>
<name>A0A427YPX9_9TREE</name>
<reference evidence="3 4" key="1">
    <citation type="submission" date="2018-11" db="EMBL/GenBank/DDBJ databases">
        <title>Genome sequence of Saitozyma podzolica DSM 27192.</title>
        <authorList>
            <person name="Aliyu H."/>
            <person name="Gorte O."/>
            <person name="Ochsenreither K."/>
        </authorList>
    </citation>
    <scope>NUCLEOTIDE SEQUENCE [LARGE SCALE GENOMIC DNA]</scope>
    <source>
        <strain evidence="3 4">DSM 27192</strain>
    </source>
</reference>
<feature type="region of interest" description="Disordered" evidence="1">
    <location>
        <begin position="128"/>
        <end position="209"/>
    </location>
</feature>
<dbReference type="Proteomes" id="UP000279259">
    <property type="component" value="Unassembled WGS sequence"/>
</dbReference>
<dbReference type="AlphaFoldDB" id="A0A427YPX9"/>
<evidence type="ECO:0000313" key="3">
    <source>
        <dbReference type="EMBL" id="RSH93158.1"/>
    </source>
</evidence>
<keyword evidence="4" id="KW-1185">Reference proteome</keyword>
<comment type="caution">
    <text evidence="3">The sequence shown here is derived from an EMBL/GenBank/DDBJ whole genome shotgun (WGS) entry which is preliminary data.</text>
</comment>
<dbReference type="OrthoDB" id="10334770at2759"/>
<proteinExistence type="predicted"/>
<gene>
    <name evidence="3" type="ORF">EHS25_007511</name>
</gene>
<feature type="signal peptide" evidence="2">
    <location>
        <begin position="1"/>
        <end position="22"/>
    </location>
</feature>
<accession>A0A427YPX9</accession>
<feature type="chain" id="PRO_5019443419" evidence="2">
    <location>
        <begin position="23"/>
        <end position="209"/>
    </location>
</feature>
<organism evidence="3 4">
    <name type="scientific">Saitozyma podzolica</name>
    <dbReference type="NCBI Taxonomy" id="1890683"/>
    <lineage>
        <taxon>Eukaryota</taxon>
        <taxon>Fungi</taxon>
        <taxon>Dikarya</taxon>
        <taxon>Basidiomycota</taxon>
        <taxon>Agaricomycotina</taxon>
        <taxon>Tremellomycetes</taxon>
        <taxon>Tremellales</taxon>
        <taxon>Trimorphomycetaceae</taxon>
        <taxon>Saitozyma</taxon>
    </lineage>
</organism>
<evidence type="ECO:0000256" key="1">
    <source>
        <dbReference type="SAM" id="MobiDB-lite"/>
    </source>
</evidence>